<name>A0AAJ6VVC8_9ACAR</name>
<comment type="domain">
    <text evidence="5">The HXXXXD motif is essential for acyltransferase activity and may constitute the binding site for the phosphate moiety of the glycerol-3-phosphate.</text>
</comment>
<keyword evidence="3 5" id="KW-0808">Transferase</keyword>
<keyword evidence="5" id="KW-0594">Phospholipid biosynthesis</keyword>
<dbReference type="GeneID" id="100906142"/>
<dbReference type="CDD" id="cd07989">
    <property type="entry name" value="LPLAT_AGPAT-like"/>
    <property type="match status" value="1"/>
</dbReference>
<evidence type="ECO:0000256" key="4">
    <source>
        <dbReference type="ARBA" id="ARBA00023315"/>
    </source>
</evidence>
<dbReference type="PANTHER" id="PTHR10434">
    <property type="entry name" value="1-ACYL-SN-GLYCEROL-3-PHOSPHATE ACYLTRANSFERASE"/>
    <property type="match status" value="1"/>
</dbReference>
<dbReference type="InterPro" id="IPR004552">
    <property type="entry name" value="AGP_acyltrans"/>
</dbReference>
<keyword evidence="5" id="KW-0444">Lipid biosynthesis</keyword>
<keyword evidence="5" id="KW-1208">Phospholipid metabolism</keyword>
<dbReference type="InterPro" id="IPR002123">
    <property type="entry name" value="Plipid/glycerol_acylTrfase"/>
</dbReference>
<evidence type="ECO:0000313" key="8">
    <source>
        <dbReference type="Proteomes" id="UP000694867"/>
    </source>
</evidence>
<protein>
    <recommendedName>
        <fullName evidence="5">1-acyl-sn-glycerol-3-phosphate acyltransferase</fullName>
        <ecNumber evidence="5">2.3.1.51</ecNumber>
    </recommendedName>
</protein>
<dbReference type="KEGG" id="goe:100906142"/>
<organism evidence="8 9">
    <name type="scientific">Galendromus occidentalis</name>
    <name type="common">western predatory mite</name>
    <dbReference type="NCBI Taxonomy" id="34638"/>
    <lineage>
        <taxon>Eukaryota</taxon>
        <taxon>Metazoa</taxon>
        <taxon>Ecdysozoa</taxon>
        <taxon>Arthropoda</taxon>
        <taxon>Chelicerata</taxon>
        <taxon>Arachnida</taxon>
        <taxon>Acari</taxon>
        <taxon>Parasitiformes</taxon>
        <taxon>Mesostigmata</taxon>
        <taxon>Gamasina</taxon>
        <taxon>Phytoseioidea</taxon>
        <taxon>Phytoseiidae</taxon>
        <taxon>Typhlodrominae</taxon>
        <taxon>Galendromus</taxon>
    </lineage>
</organism>
<evidence type="ECO:0000256" key="6">
    <source>
        <dbReference type="SAM" id="Phobius"/>
    </source>
</evidence>
<dbReference type="EC" id="2.3.1.51" evidence="5"/>
<proteinExistence type="inferred from homology"/>
<evidence type="ECO:0000256" key="5">
    <source>
        <dbReference type="RuleBase" id="RU361267"/>
    </source>
</evidence>
<dbReference type="SUPFAM" id="SSF69593">
    <property type="entry name" value="Glycerol-3-phosphate (1)-acyltransferase"/>
    <property type="match status" value="1"/>
</dbReference>
<gene>
    <name evidence="9" type="primary">LOC100906142</name>
</gene>
<keyword evidence="6" id="KW-0812">Transmembrane</keyword>
<comment type="catalytic activity">
    <reaction evidence="5">
        <text>a 1-acyl-sn-glycero-3-phosphate + an acyl-CoA = a 1,2-diacyl-sn-glycero-3-phosphate + CoA</text>
        <dbReference type="Rhea" id="RHEA:19709"/>
        <dbReference type="ChEBI" id="CHEBI:57287"/>
        <dbReference type="ChEBI" id="CHEBI:57970"/>
        <dbReference type="ChEBI" id="CHEBI:58342"/>
        <dbReference type="ChEBI" id="CHEBI:58608"/>
        <dbReference type="EC" id="2.3.1.51"/>
    </reaction>
</comment>
<keyword evidence="6" id="KW-1133">Transmembrane helix</keyword>
<dbReference type="Pfam" id="PF01553">
    <property type="entry name" value="Acyltransferase"/>
    <property type="match status" value="1"/>
</dbReference>
<dbReference type="NCBIfam" id="TIGR00530">
    <property type="entry name" value="AGP_acyltrn"/>
    <property type="match status" value="1"/>
</dbReference>
<evidence type="ECO:0000256" key="2">
    <source>
        <dbReference type="ARBA" id="ARBA00008655"/>
    </source>
</evidence>
<keyword evidence="8" id="KW-1185">Reference proteome</keyword>
<dbReference type="AlphaFoldDB" id="A0AAJ6VVC8"/>
<evidence type="ECO:0000259" key="7">
    <source>
        <dbReference type="SMART" id="SM00563"/>
    </source>
</evidence>
<accession>A0AAJ6VVC8</accession>
<keyword evidence="6" id="KW-0472">Membrane</keyword>
<evidence type="ECO:0000256" key="3">
    <source>
        <dbReference type="ARBA" id="ARBA00022679"/>
    </source>
</evidence>
<dbReference type="PANTHER" id="PTHR10434:SF11">
    <property type="entry name" value="1-ACYL-SN-GLYCEROL-3-PHOSPHATE ACYLTRANSFERASE"/>
    <property type="match status" value="1"/>
</dbReference>
<feature type="transmembrane region" description="Helical" evidence="6">
    <location>
        <begin position="32"/>
        <end position="50"/>
    </location>
</feature>
<dbReference type="GO" id="GO:0006654">
    <property type="term" value="P:phosphatidic acid biosynthetic process"/>
    <property type="evidence" value="ECO:0007669"/>
    <property type="project" value="TreeGrafter"/>
</dbReference>
<sequence>MALYELIFGLSVLALAVTVSQRTRYWAKMVSYFIIMQLVSLVMLPMALMCPKDPRNFLYGARLINLSNIIFRIDWKLNGRDNVKDKAYIIVANHQSSIDVLGMMMAWDVFHPVVPTMKSALKYALPFGLYGYLSGSVFIDRGSERGRKALERGLEEAKKMKKSMWIFPEGTRNHTEEKLLPFKKGAFHMAVQAQIPILPVVFSDYSNFYDRDGQRFDSGKASVTVLPEISTEGLTSADVAELCEKTRNLMIEQYVKTAPTGRKCT</sequence>
<dbReference type="GO" id="GO:0003841">
    <property type="term" value="F:1-acylglycerol-3-phosphate O-acyltransferase activity"/>
    <property type="evidence" value="ECO:0007669"/>
    <property type="project" value="UniProtKB-UniRule"/>
</dbReference>
<dbReference type="GO" id="GO:0005783">
    <property type="term" value="C:endoplasmic reticulum"/>
    <property type="evidence" value="ECO:0007669"/>
    <property type="project" value="TreeGrafter"/>
</dbReference>
<feature type="domain" description="Phospholipid/glycerol acyltransferase" evidence="7">
    <location>
        <begin position="88"/>
        <end position="205"/>
    </location>
</feature>
<keyword evidence="4 5" id="KW-0012">Acyltransferase</keyword>
<dbReference type="RefSeq" id="XP_003737608.1">
    <property type="nucleotide sequence ID" value="XM_003737560.2"/>
</dbReference>
<evidence type="ECO:0000313" key="9">
    <source>
        <dbReference type="RefSeq" id="XP_003737608.1"/>
    </source>
</evidence>
<dbReference type="SMART" id="SM00563">
    <property type="entry name" value="PlsC"/>
    <property type="match status" value="1"/>
</dbReference>
<comment type="similarity">
    <text evidence="2 5">Belongs to the 1-acyl-sn-glycerol-3-phosphate acyltransferase family.</text>
</comment>
<reference evidence="9" key="1">
    <citation type="submission" date="2025-08" db="UniProtKB">
        <authorList>
            <consortium name="RefSeq"/>
        </authorList>
    </citation>
    <scope>IDENTIFICATION</scope>
</reference>
<dbReference type="Proteomes" id="UP000694867">
    <property type="component" value="Unplaced"/>
</dbReference>
<comment type="pathway">
    <text evidence="1">Phospholipid metabolism; CDP-diacylglycerol biosynthesis; CDP-diacylglycerol from sn-glycerol 3-phosphate: step 2/3.</text>
</comment>
<keyword evidence="5" id="KW-0443">Lipid metabolism</keyword>
<evidence type="ECO:0000256" key="1">
    <source>
        <dbReference type="ARBA" id="ARBA00004728"/>
    </source>
</evidence>
<dbReference type="GO" id="GO:0016020">
    <property type="term" value="C:membrane"/>
    <property type="evidence" value="ECO:0007669"/>
    <property type="project" value="InterPro"/>
</dbReference>